<proteinExistence type="predicted"/>
<evidence type="ECO:0000313" key="2">
    <source>
        <dbReference type="Proteomes" id="UP001207468"/>
    </source>
</evidence>
<keyword evidence="2" id="KW-1185">Reference proteome</keyword>
<gene>
    <name evidence="1" type="ORF">F5148DRAFT_648859</name>
</gene>
<reference evidence="1" key="1">
    <citation type="submission" date="2021-03" db="EMBL/GenBank/DDBJ databases">
        <title>Evolutionary priming and transition to the ectomycorrhizal habit in an iconic lineage of mushroom-forming fungi: is preadaptation a requirement?</title>
        <authorList>
            <consortium name="DOE Joint Genome Institute"/>
            <person name="Looney B.P."/>
            <person name="Miyauchi S."/>
            <person name="Morin E."/>
            <person name="Drula E."/>
            <person name="Courty P.E."/>
            <person name="Chicoki N."/>
            <person name="Fauchery L."/>
            <person name="Kohler A."/>
            <person name="Kuo A."/>
            <person name="LaButti K."/>
            <person name="Pangilinan J."/>
            <person name="Lipzen A."/>
            <person name="Riley R."/>
            <person name="Andreopoulos W."/>
            <person name="He G."/>
            <person name="Johnson J."/>
            <person name="Barry K.W."/>
            <person name="Grigoriev I.V."/>
            <person name="Nagy L."/>
            <person name="Hibbett D."/>
            <person name="Henrissat B."/>
            <person name="Matheny P.B."/>
            <person name="Labbe J."/>
            <person name="Martin A.F."/>
        </authorList>
    </citation>
    <scope>NUCLEOTIDE SEQUENCE</scope>
    <source>
        <strain evidence="1">BPL698</strain>
    </source>
</reference>
<organism evidence="1 2">
    <name type="scientific">Russula earlei</name>
    <dbReference type="NCBI Taxonomy" id="71964"/>
    <lineage>
        <taxon>Eukaryota</taxon>
        <taxon>Fungi</taxon>
        <taxon>Dikarya</taxon>
        <taxon>Basidiomycota</taxon>
        <taxon>Agaricomycotina</taxon>
        <taxon>Agaricomycetes</taxon>
        <taxon>Russulales</taxon>
        <taxon>Russulaceae</taxon>
        <taxon>Russula</taxon>
    </lineage>
</organism>
<accession>A0ACC0UNP5</accession>
<dbReference type="EMBL" id="JAGFNK010000005">
    <property type="protein sequence ID" value="KAI9512836.1"/>
    <property type="molecule type" value="Genomic_DNA"/>
</dbReference>
<name>A0ACC0UNP5_9AGAM</name>
<protein>
    <submittedName>
        <fullName evidence="1">Uncharacterized protein</fullName>
    </submittedName>
</protein>
<dbReference type="Proteomes" id="UP001207468">
    <property type="component" value="Unassembled WGS sequence"/>
</dbReference>
<sequence length="202" mass="22839">MQRSQSTPNVSVRPSEQPLQRPRRTTTSIDFSAVLPRSATHRETRVDPFNLAGFFPAGLRQSDEEPTGWWRDEGPEEGSDELVRELVMVNSDTNSLSFQHALFNRENEPSKAVVKREDKPGALTVSVTGGRPRWVDGTDECLHSPYISDEACDDEALRLAYERRRYQLMDGSSGQLPEKTRSLFYEGEEEEEAAGWFGLMSV</sequence>
<comment type="caution">
    <text evidence="1">The sequence shown here is derived from an EMBL/GenBank/DDBJ whole genome shotgun (WGS) entry which is preliminary data.</text>
</comment>
<evidence type="ECO:0000313" key="1">
    <source>
        <dbReference type="EMBL" id="KAI9512836.1"/>
    </source>
</evidence>